<feature type="domain" description="LRRCT" evidence="5">
    <location>
        <begin position="249"/>
        <end position="300"/>
    </location>
</feature>
<evidence type="ECO:0000313" key="7">
    <source>
        <dbReference type="Proteomes" id="UP000694569"/>
    </source>
</evidence>
<reference evidence="6" key="2">
    <citation type="submission" date="2025-09" db="UniProtKB">
        <authorList>
            <consortium name="Ensembl"/>
        </authorList>
    </citation>
    <scope>IDENTIFICATION</scope>
</reference>
<evidence type="ECO:0000256" key="4">
    <source>
        <dbReference type="SAM" id="Phobius"/>
    </source>
</evidence>
<keyword evidence="2" id="KW-0732">Signal</keyword>
<evidence type="ECO:0000313" key="6">
    <source>
        <dbReference type="Ensembl" id="ENSLLEP00000029953.1"/>
    </source>
</evidence>
<proteinExistence type="predicted"/>
<dbReference type="OrthoDB" id="694479at2759"/>
<dbReference type="Proteomes" id="UP000694569">
    <property type="component" value="Unplaced"/>
</dbReference>
<dbReference type="SMART" id="SM00365">
    <property type="entry name" value="LRR_SD22"/>
    <property type="match status" value="5"/>
</dbReference>
<dbReference type="InterPro" id="IPR003591">
    <property type="entry name" value="Leu-rich_rpt_typical-subtyp"/>
</dbReference>
<dbReference type="Gene3D" id="3.80.10.10">
    <property type="entry name" value="Ribonuclease Inhibitor"/>
    <property type="match status" value="2"/>
</dbReference>
<reference evidence="6" key="1">
    <citation type="submission" date="2025-08" db="UniProtKB">
        <authorList>
            <consortium name="Ensembl"/>
        </authorList>
    </citation>
    <scope>IDENTIFICATION</scope>
</reference>
<dbReference type="SMART" id="SM00082">
    <property type="entry name" value="LRRCT"/>
    <property type="match status" value="1"/>
</dbReference>
<keyword evidence="1" id="KW-0433">Leucine-rich repeat</keyword>
<dbReference type="PANTHER" id="PTHR24373:SF275">
    <property type="entry name" value="TIR DOMAIN-CONTAINING PROTEIN"/>
    <property type="match status" value="1"/>
</dbReference>
<evidence type="ECO:0000256" key="1">
    <source>
        <dbReference type="ARBA" id="ARBA00022614"/>
    </source>
</evidence>
<protein>
    <recommendedName>
        <fullName evidence="5">LRRCT domain-containing protein</fullName>
    </recommendedName>
</protein>
<accession>A0A8C5WDF4</accession>
<keyword evidence="4" id="KW-0472">Membrane</keyword>
<dbReference type="InterPro" id="IPR050328">
    <property type="entry name" value="Dev_Immune_Receptor"/>
</dbReference>
<sequence>MGLPNLLSSFSSHYSLRVCPSHCLCDSISFFVNCSGTNLSYSLVRPPLNTEYMDLSSCSLHYIPSLHSLWRLHTLLLAQNNIWEVEQGTWSGLHSLQSLDLNRNIIRELNVSFSLGLDSLTHLFIAHNQLHTLQGLSFQHLQSLELLDLQGNVISTIQPGSLRPLTQLRRLRLQNNFLQSLRNNDFSVLQKLEYLDLSGNQIHDLPPWVFAPLYSLTFLNLQHNMLHHLRFQTLLSLPAPGSIILLSHNPWECDCDLQRVFGKLGGVQRLSLQDREELLCAEPPALRGRHLMSLDTRLCVAETVTVLIITLTVVVTVVGAIVMAERSRKKRPRSHQSEMFIQD</sequence>
<keyword evidence="4" id="KW-1133">Transmembrane helix</keyword>
<dbReference type="InterPro" id="IPR000483">
    <property type="entry name" value="Cys-rich_flank_reg_C"/>
</dbReference>
<keyword evidence="3" id="KW-0677">Repeat</keyword>
<evidence type="ECO:0000256" key="2">
    <source>
        <dbReference type="ARBA" id="ARBA00022729"/>
    </source>
</evidence>
<organism evidence="6 7">
    <name type="scientific">Leptobrachium leishanense</name>
    <name type="common">Leishan spiny toad</name>
    <dbReference type="NCBI Taxonomy" id="445787"/>
    <lineage>
        <taxon>Eukaryota</taxon>
        <taxon>Metazoa</taxon>
        <taxon>Chordata</taxon>
        <taxon>Craniata</taxon>
        <taxon>Vertebrata</taxon>
        <taxon>Euteleostomi</taxon>
        <taxon>Amphibia</taxon>
        <taxon>Batrachia</taxon>
        <taxon>Anura</taxon>
        <taxon>Pelobatoidea</taxon>
        <taxon>Megophryidae</taxon>
        <taxon>Leptobrachium</taxon>
    </lineage>
</organism>
<dbReference type="InterPro" id="IPR001611">
    <property type="entry name" value="Leu-rich_rpt"/>
</dbReference>
<dbReference type="AlphaFoldDB" id="A0A8C5WDF4"/>
<keyword evidence="7" id="KW-1185">Reference proteome</keyword>
<dbReference type="Ensembl" id="ENSLLET00000031112.1">
    <property type="protein sequence ID" value="ENSLLEP00000029953.1"/>
    <property type="gene ID" value="ENSLLEG00000018991.1"/>
</dbReference>
<dbReference type="Pfam" id="PF00560">
    <property type="entry name" value="LRR_1"/>
    <property type="match status" value="1"/>
</dbReference>
<dbReference type="SUPFAM" id="SSF52058">
    <property type="entry name" value="L domain-like"/>
    <property type="match status" value="1"/>
</dbReference>
<dbReference type="GeneTree" id="ENSGT00940000167587"/>
<name>A0A8C5WDF4_9ANUR</name>
<dbReference type="SMART" id="SM00369">
    <property type="entry name" value="LRR_TYP"/>
    <property type="match status" value="7"/>
</dbReference>
<evidence type="ECO:0000259" key="5">
    <source>
        <dbReference type="SMART" id="SM00082"/>
    </source>
</evidence>
<dbReference type="InterPro" id="IPR032675">
    <property type="entry name" value="LRR_dom_sf"/>
</dbReference>
<dbReference type="PANTHER" id="PTHR24373">
    <property type="entry name" value="SLIT RELATED LEUCINE-RICH REPEAT NEURONAL PROTEIN"/>
    <property type="match status" value="1"/>
</dbReference>
<keyword evidence="4" id="KW-0812">Transmembrane</keyword>
<dbReference type="Pfam" id="PF13855">
    <property type="entry name" value="LRR_8"/>
    <property type="match status" value="2"/>
</dbReference>
<dbReference type="PROSITE" id="PS51450">
    <property type="entry name" value="LRR"/>
    <property type="match status" value="3"/>
</dbReference>
<feature type="transmembrane region" description="Helical" evidence="4">
    <location>
        <begin position="304"/>
        <end position="324"/>
    </location>
</feature>
<evidence type="ECO:0000256" key="3">
    <source>
        <dbReference type="ARBA" id="ARBA00022737"/>
    </source>
</evidence>